<dbReference type="PROSITE" id="PS50011">
    <property type="entry name" value="PROTEIN_KINASE_DOM"/>
    <property type="match status" value="1"/>
</dbReference>
<dbReference type="Proteomes" id="UP000022910">
    <property type="component" value="Unassembled WGS sequence"/>
</dbReference>
<dbReference type="PRINTS" id="PR00109">
    <property type="entry name" value="TYRKINASE"/>
</dbReference>
<evidence type="ECO:0000313" key="2">
    <source>
        <dbReference type="EMBL" id="EXX53609.1"/>
    </source>
</evidence>
<evidence type="ECO:0000313" key="3">
    <source>
        <dbReference type="Proteomes" id="UP000022910"/>
    </source>
</evidence>
<dbReference type="OrthoDB" id="2374117at2759"/>
<protein>
    <submittedName>
        <fullName evidence="2">Ssk22p</fullName>
    </submittedName>
</protein>
<dbReference type="InterPro" id="IPR000719">
    <property type="entry name" value="Prot_kinase_dom"/>
</dbReference>
<dbReference type="PANTHER" id="PTHR44329">
    <property type="entry name" value="SERINE/THREONINE-PROTEIN KINASE TNNI3K-RELATED"/>
    <property type="match status" value="1"/>
</dbReference>
<dbReference type="InterPro" id="IPR001245">
    <property type="entry name" value="Ser-Thr/Tyr_kinase_cat_dom"/>
</dbReference>
<sequence>MNTKNNSFYTTPRLKSSPMPVLFIPFKNGEKKCNYCGNEYSETINFKQKYCKNCLFLYIKNSENATGNNTYLDVRIKYTQCIEHDIDRSSTNIQEWCKLCSEILCFRQVTPNISSFNNLNPNLIITGFEFYDYLNYNLSFGIVKSILTKKSIPILYLSWWANYDECIICHQELEYINENPTNITKIQSDCRKWCSHCYMIYTGCRYCLTTNVIFGIIDQTQCKKCNRILYIDITIFGSRNYIIDDFIISTKLNYDKFYEIAIYNSVFGNVSVNPLSIHTFIMNFLYIISFKQEIKLIPHSQIKYLKKIAEGGFSIIYKATWSNGVYNTDVAIKKLHDSRNISKDFLNELKLLYQCNQCNNKIIERVIITCYGITQDPITKEYMLVMDYANGGNLHDYLQKNFINITWKKKINILWEIINGLQHIHDNNIIHRDFHSGNILLSYQLEDEEGKVIQNWKIGDLGLSQLVNDNLSNNEVYGVIPYIAPEIFKGAAFSKESDIYSLGMIMWELTTGCKPYSNIEHDIHLMYEIIDGRRPEITDDTPVCYANLMKKCWNSDPSKKRPTIDEIICTARKWVHGTFHSTFEQAERKRLELIQLKKLGPDFYEKYHSKAIYTSRALSSLISRSSTKLSSIISFNSFNAKQEYITKEIDLDIDINNIQSSSARNINSAAQDTFNSQNQNGIYISRPLSVTKDSSRKRNFEELKIETQKNSE</sequence>
<dbReference type="Gene3D" id="1.10.510.10">
    <property type="entry name" value="Transferase(Phosphotransferase) domain 1"/>
    <property type="match status" value="1"/>
</dbReference>
<comment type="caution">
    <text evidence="2">The sequence shown here is derived from an EMBL/GenBank/DDBJ whole genome shotgun (WGS) entry which is preliminary data.</text>
</comment>
<reference evidence="2 3" key="1">
    <citation type="submission" date="2014-02" db="EMBL/GenBank/DDBJ databases">
        <title>Single nucleus genome sequencing reveals high similarity among nuclei of an endomycorrhizal fungus.</title>
        <authorList>
            <person name="Lin K."/>
            <person name="Geurts R."/>
            <person name="Zhang Z."/>
            <person name="Limpens E."/>
            <person name="Saunders D.G."/>
            <person name="Mu D."/>
            <person name="Pang E."/>
            <person name="Cao H."/>
            <person name="Cha H."/>
            <person name="Lin T."/>
            <person name="Zhou Q."/>
            <person name="Shang Y."/>
            <person name="Li Y."/>
            <person name="Ivanov S."/>
            <person name="Sharma T."/>
            <person name="Velzen R.V."/>
            <person name="Ruijter N.D."/>
            <person name="Aanen D.K."/>
            <person name="Win J."/>
            <person name="Kamoun S."/>
            <person name="Bisseling T."/>
            <person name="Huang S."/>
        </authorList>
    </citation>
    <scope>NUCLEOTIDE SEQUENCE [LARGE SCALE GENOMIC DNA]</scope>
    <source>
        <strain evidence="3">DAOM197198w</strain>
    </source>
</reference>
<keyword evidence="3" id="KW-1185">Reference proteome</keyword>
<organism evidence="2 3">
    <name type="scientific">Rhizophagus irregularis (strain DAOM 197198w)</name>
    <name type="common">Glomus intraradices</name>
    <dbReference type="NCBI Taxonomy" id="1432141"/>
    <lineage>
        <taxon>Eukaryota</taxon>
        <taxon>Fungi</taxon>
        <taxon>Fungi incertae sedis</taxon>
        <taxon>Mucoromycota</taxon>
        <taxon>Glomeromycotina</taxon>
        <taxon>Glomeromycetes</taxon>
        <taxon>Glomerales</taxon>
        <taxon>Glomeraceae</taxon>
        <taxon>Rhizophagus</taxon>
    </lineage>
</organism>
<dbReference type="EMBL" id="JEMT01028826">
    <property type="protein sequence ID" value="EXX53609.1"/>
    <property type="molecule type" value="Genomic_DNA"/>
</dbReference>
<proteinExistence type="predicted"/>
<dbReference type="AlphaFoldDB" id="A0A015JF95"/>
<evidence type="ECO:0000259" key="1">
    <source>
        <dbReference type="PROSITE" id="PS50011"/>
    </source>
</evidence>
<dbReference type="SUPFAM" id="SSF56112">
    <property type="entry name" value="Protein kinase-like (PK-like)"/>
    <property type="match status" value="1"/>
</dbReference>
<feature type="domain" description="Protein kinase" evidence="1">
    <location>
        <begin position="302"/>
        <end position="579"/>
    </location>
</feature>
<dbReference type="InterPro" id="IPR011009">
    <property type="entry name" value="Kinase-like_dom_sf"/>
</dbReference>
<dbReference type="HOGENOM" id="CLU_000288_7_34_1"/>
<dbReference type="GO" id="GO:0004674">
    <property type="term" value="F:protein serine/threonine kinase activity"/>
    <property type="evidence" value="ECO:0007669"/>
    <property type="project" value="TreeGrafter"/>
</dbReference>
<gene>
    <name evidence="2" type="ORF">RirG_242300</name>
</gene>
<dbReference type="PANTHER" id="PTHR44329:SF289">
    <property type="entry name" value="SERINE_THREONINE-PROTEIN KINASE VIK"/>
    <property type="match status" value="1"/>
</dbReference>
<accession>A0A015JF95</accession>
<name>A0A015JF95_RHIIW</name>
<dbReference type="GO" id="GO:0005524">
    <property type="term" value="F:ATP binding"/>
    <property type="evidence" value="ECO:0007669"/>
    <property type="project" value="InterPro"/>
</dbReference>
<dbReference type="Pfam" id="PF07714">
    <property type="entry name" value="PK_Tyr_Ser-Thr"/>
    <property type="match status" value="1"/>
</dbReference>
<dbReference type="InterPro" id="IPR051681">
    <property type="entry name" value="Ser/Thr_Kinases-Pseudokinases"/>
</dbReference>